<gene>
    <name evidence="5" type="ORF">D9F05_01205</name>
</gene>
<dbReference type="InterPro" id="IPR045247">
    <property type="entry name" value="Oye-like"/>
</dbReference>
<name>A0A3L0VSV8_ECOLX</name>
<dbReference type="InterPro" id="IPR013785">
    <property type="entry name" value="Aldolase_TIM"/>
</dbReference>
<dbReference type="FunFam" id="3.20.20.70:FF:000059">
    <property type="entry name" value="N-ethylmaleimide reductase, FMN-linked"/>
    <property type="match status" value="1"/>
</dbReference>
<dbReference type="GO" id="GO:0010181">
    <property type="term" value="F:FMN binding"/>
    <property type="evidence" value="ECO:0007669"/>
    <property type="project" value="InterPro"/>
</dbReference>
<dbReference type="EMBL" id="RNRV01000001">
    <property type="protein sequence ID" value="MHO03012.1"/>
    <property type="molecule type" value="Genomic_DNA"/>
</dbReference>
<dbReference type="SUPFAM" id="SSF51395">
    <property type="entry name" value="FMN-linked oxidoreductases"/>
    <property type="match status" value="1"/>
</dbReference>
<dbReference type="PANTHER" id="PTHR22893">
    <property type="entry name" value="NADH OXIDOREDUCTASE-RELATED"/>
    <property type="match status" value="1"/>
</dbReference>
<dbReference type="CDD" id="cd02933">
    <property type="entry name" value="OYE_like_FMN"/>
    <property type="match status" value="1"/>
</dbReference>
<dbReference type="InterPro" id="IPR001155">
    <property type="entry name" value="OxRdtase_FMN_N"/>
</dbReference>
<evidence type="ECO:0000259" key="4">
    <source>
        <dbReference type="Pfam" id="PF00724"/>
    </source>
</evidence>
<dbReference type="PANTHER" id="PTHR22893:SF55">
    <property type="entry name" value="OXIDOREDUCTASE-RELATED"/>
    <property type="match status" value="1"/>
</dbReference>
<comment type="caution">
    <text evidence="5">The sequence shown here is derived from an EMBL/GenBank/DDBJ whole genome shotgun (WGS) entry which is preliminary data.</text>
</comment>
<evidence type="ECO:0000256" key="2">
    <source>
        <dbReference type="ARBA" id="ARBA00005979"/>
    </source>
</evidence>
<sequence>MLVQKRLAHKTKNVLNARSRITPSGQTIMNTLFQPYRLNDTLTLANRFMMAPLTRCMAGPGLVPTEQMAAYYARRADIGLIISEATIIRPDGQGYPNTPGLYSPEQIEGWKKVTSAVHANGGKIFAQLWHVGRLSHPFFHHGEVLAPSAVAHEGTVPRMRELEYQVPRPLTVAEIGQLAEDYAQAAANAIKAGFDGVEIHGANGYLIDQFLHHSSNLRTDQYGGSPENMSRFALEVVDAVNARIGSERVGLRLSPGAYVHLEGDKRDRAVFDYLLAELNQRALAYVHLGIFDDSLTFDYLDGHASDYLRAHYDGHLVGVGNYSADTALDAIKANRFDLIAIGRPLIANPDYLAKVQKGEALTPYADAMLTELV</sequence>
<keyword evidence="3" id="KW-0560">Oxidoreductase</keyword>
<dbReference type="AlphaFoldDB" id="A0A3L0VSV8"/>
<evidence type="ECO:0000256" key="1">
    <source>
        <dbReference type="ARBA" id="ARBA00001917"/>
    </source>
</evidence>
<dbReference type="Pfam" id="PF00724">
    <property type="entry name" value="Oxidored_FMN"/>
    <property type="match status" value="1"/>
</dbReference>
<feature type="domain" description="NADH:flavin oxidoreductase/NADH oxidase N-terminal" evidence="4">
    <location>
        <begin position="32"/>
        <end position="359"/>
    </location>
</feature>
<dbReference type="GO" id="GO:0005829">
    <property type="term" value="C:cytosol"/>
    <property type="evidence" value="ECO:0007669"/>
    <property type="project" value="UniProtKB-ARBA"/>
</dbReference>
<accession>A0A3L0VSV8</accession>
<evidence type="ECO:0000256" key="3">
    <source>
        <dbReference type="ARBA" id="ARBA00023002"/>
    </source>
</evidence>
<protein>
    <submittedName>
        <fullName evidence="5">Alkene reductase</fullName>
    </submittedName>
</protein>
<evidence type="ECO:0000313" key="5">
    <source>
        <dbReference type="EMBL" id="MHO03012.1"/>
    </source>
</evidence>
<dbReference type="GO" id="GO:0016628">
    <property type="term" value="F:oxidoreductase activity, acting on the CH-CH group of donors, NAD or NADP as acceptor"/>
    <property type="evidence" value="ECO:0007669"/>
    <property type="project" value="UniProtKB-ARBA"/>
</dbReference>
<organism evidence="5">
    <name type="scientific">Escherichia coli</name>
    <dbReference type="NCBI Taxonomy" id="562"/>
    <lineage>
        <taxon>Bacteria</taxon>
        <taxon>Pseudomonadati</taxon>
        <taxon>Pseudomonadota</taxon>
        <taxon>Gammaproteobacteria</taxon>
        <taxon>Enterobacterales</taxon>
        <taxon>Enterobacteriaceae</taxon>
        <taxon>Escherichia</taxon>
    </lineage>
</organism>
<comment type="cofactor">
    <cofactor evidence="1">
        <name>FMN</name>
        <dbReference type="ChEBI" id="CHEBI:58210"/>
    </cofactor>
</comment>
<dbReference type="Gene3D" id="3.20.20.70">
    <property type="entry name" value="Aldolase class I"/>
    <property type="match status" value="1"/>
</dbReference>
<reference evidence="5" key="1">
    <citation type="submission" date="2018-10" db="EMBL/GenBank/DDBJ databases">
        <authorList>
            <consortium name="NARMS: The National Antimicrobial Resistance Monitoring System"/>
        </authorList>
    </citation>
    <scope>NUCLEOTIDE SEQUENCE [LARGE SCALE GENOMIC DNA]</scope>
    <source>
        <strain evidence="5">CVM N17EC0388</strain>
    </source>
</reference>
<proteinExistence type="inferred from homology"/>
<comment type="similarity">
    <text evidence="2">Belongs to the NADH:flavin oxidoreductase/NADH oxidase family.</text>
</comment>